<comment type="caution">
    <text evidence="1">The sequence shown here is derived from an EMBL/GenBank/DDBJ whole genome shotgun (WGS) entry which is preliminary data.</text>
</comment>
<dbReference type="Proteomes" id="UP001519289">
    <property type="component" value="Unassembled WGS sequence"/>
</dbReference>
<sequence>MQIPYNWGRPTETPDVYAIGGNEWVITWSPEQIHPYTALWLDWSRRVGPAGRTAPPIDLWMYTLQVRDLND</sequence>
<reference evidence="1 2" key="1">
    <citation type="submission" date="2021-03" db="EMBL/GenBank/DDBJ databases">
        <title>Genomic Encyclopedia of Type Strains, Phase IV (KMG-IV): sequencing the most valuable type-strain genomes for metagenomic binning, comparative biology and taxonomic classification.</title>
        <authorList>
            <person name="Goeker M."/>
        </authorList>
    </citation>
    <scope>NUCLEOTIDE SEQUENCE [LARGE SCALE GENOMIC DNA]</scope>
    <source>
        <strain evidence="1 2">DSM 27138</strain>
    </source>
</reference>
<evidence type="ECO:0000313" key="1">
    <source>
        <dbReference type="EMBL" id="MBP2019007.1"/>
    </source>
</evidence>
<accession>A0ABS4JTY3</accession>
<gene>
    <name evidence="1" type="ORF">J2Z79_002423</name>
</gene>
<protein>
    <submittedName>
        <fullName evidence="1">Uncharacterized protein</fullName>
    </submittedName>
</protein>
<organism evidence="1 2">
    <name type="scientific">Symbiobacterium terraclitae</name>
    <dbReference type="NCBI Taxonomy" id="557451"/>
    <lineage>
        <taxon>Bacteria</taxon>
        <taxon>Bacillati</taxon>
        <taxon>Bacillota</taxon>
        <taxon>Clostridia</taxon>
        <taxon>Eubacteriales</taxon>
        <taxon>Symbiobacteriaceae</taxon>
        <taxon>Symbiobacterium</taxon>
    </lineage>
</organism>
<name>A0ABS4JTY3_9FIRM</name>
<proteinExistence type="predicted"/>
<keyword evidence="2" id="KW-1185">Reference proteome</keyword>
<evidence type="ECO:0000313" key="2">
    <source>
        <dbReference type="Proteomes" id="UP001519289"/>
    </source>
</evidence>
<dbReference type="RefSeq" id="WP_209467129.1">
    <property type="nucleotide sequence ID" value="NZ_JAGGLG010000021.1"/>
</dbReference>
<dbReference type="EMBL" id="JAGGLG010000021">
    <property type="protein sequence ID" value="MBP2019007.1"/>
    <property type="molecule type" value="Genomic_DNA"/>
</dbReference>